<protein>
    <submittedName>
        <fullName evidence="5">Uncharacterized protein</fullName>
    </submittedName>
</protein>
<accession>A0A6A4BYN2</accession>
<keyword evidence="6" id="KW-1185">Reference proteome</keyword>
<evidence type="ECO:0000313" key="7">
    <source>
        <dbReference type="Proteomes" id="UP000437068"/>
    </source>
</evidence>
<dbReference type="Proteomes" id="UP000433483">
    <property type="component" value="Unassembled WGS sequence"/>
</dbReference>
<evidence type="ECO:0000313" key="2">
    <source>
        <dbReference type="EMBL" id="KAE9089441.1"/>
    </source>
</evidence>
<dbReference type="EMBL" id="QXFX01002939">
    <property type="protein sequence ID" value="KAE9072415.1"/>
    <property type="molecule type" value="Genomic_DNA"/>
</dbReference>
<dbReference type="EMBL" id="QXGD01001202">
    <property type="protein sequence ID" value="KAE9212002.1"/>
    <property type="molecule type" value="Genomic_DNA"/>
</dbReference>
<dbReference type="OrthoDB" id="10280351at2759"/>
<name>A0A6A4BYN2_9STRA</name>
<dbReference type="AlphaFoldDB" id="A0A6A4BYN2"/>
<sequence>MLTMDSADSGGLEVPLWSFMSVSTYPGFSVTKTMLLSRSPTDSKRVTTLSVALDVA</sequence>
<evidence type="ECO:0000313" key="8">
    <source>
        <dbReference type="Proteomes" id="UP000440367"/>
    </source>
</evidence>
<dbReference type="Proteomes" id="UP000437068">
    <property type="component" value="Unassembled WGS sequence"/>
</dbReference>
<gene>
    <name evidence="5" type="ORF">PF001_g23300</name>
    <name evidence="4" type="ORF">PF002_g18371</name>
    <name evidence="3" type="ORF">PF005_g26050</name>
    <name evidence="2" type="ORF">PF006_g25357</name>
    <name evidence="1" type="ORF">PF010_g25493</name>
</gene>
<evidence type="ECO:0000313" key="9">
    <source>
        <dbReference type="Proteomes" id="UP000440732"/>
    </source>
</evidence>
<dbReference type="Proteomes" id="UP000440732">
    <property type="component" value="Unassembled WGS sequence"/>
</dbReference>
<evidence type="ECO:0000313" key="1">
    <source>
        <dbReference type="EMBL" id="KAE9072415.1"/>
    </source>
</evidence>
<dbReference type="Proteomes" id="UP000440367">
    <property type="component" value="Unassembled WGS sequence"/>
</dbReference>
<evidence type="ECO:0000313" key="4">
    <source>
        <dbReference type="EMBL" id="KAE9212002.1"/>
    </source>
</evidence>
<evidence type="ECO:0000313" key="6">
    <source>
        <dbReference type="Proteomes" id="UP000433483"/>
    </source>
</evidence>
<evidence type="ECO:0000313" key="5">
    <source>
        <dbReference type="EMBL" id="KAE9282468.1"/>
    </source>
</evidence>
<dbReference type="EMBL" id="QXGE01002371">
    <property type="protein sequence ID" value="KAE9282468.1"/>
    <property type="molecule type" value="Genomic_DNA"/>
</dbReference>
<reference evidence="6 7" key="1">
    <citation type="submission" date="2018-08" db="EMBL/GenBank/DDBJ databases">
        <title>Genomic investigation of the strawberry pathogen Phytophthora fragariae indicates pathogenicity is determined by transcriptional variation in three key races.</title>
        <authorList>
            <person name="Adams T.M."/>
            <person name="Armitage A.D."/>
            <person name="Sobczyk M.K."/>
            <person name="Bates H.J."/>
            <person name="Dunwell J.M."/>
            <person name="Nellist C.F."/>
            <person name="Harrison R.J."/>
        </authorList>
    </citation>
    <scope>NUCLEOTIDE SEQUENCE [LARGE SCALE GENOMIC DNA]</scope>
    <source>
        <strain evidence="5 7">A4</strain>
        <strain evidence="4 8">BC-1</strain>
        <strain evidence="3 6">NOV-27</strain>
        <strain evidence="2 9">NOV-5</strain>
        <strain evidence="1 10">ONT-3</strain>
    </source>
</reference>
<dbReference type="EMBL" id="QXGB01002930">
    <property type="protein sequence ID" value="KAE9173975.1"/>
    <property type="molecule type" value="Genomic_DNA"/>
</dbReference>
<proteinExistence type="predicted"/>
<evidence type="ECO:0000313" key="3">
    <source>
        <dbReference type="EMBL" id="KAE9173975.1"/>
    </source>
</evidence>
<evidence type="ECO:0000313" key="10">
    <source>
        <dbReference type="Proteomes" id="UP000488956"/>
    </source>
</evidence>
<comment type="caution">
    <text evidence="5">The sequence shown here is derived from an EMBL/GenBank/DDBJ whole genome shotgun (WGS) entry which is preliminary data.</text>
</comment>
<dbReference type="EMBL" id="QXGA01002965">
    <property type="protein sequence ID" value="KAE9089441.1"/>
    <property type="molecule type" value="Genomic_DNA"/>
</dbReference>
<dbReference type="Proteomes" id="UP000488956">
    <property type="component" value="Unassembled WGS sequence"/>
</dbReference>
<organism evidence="5 7">
    <name type="scientific">Phytophthora fragariae</name>
    <dbReference type="NCBI Taxonomy" id="53985"/>
    <lineage>
        <taxon>Eukaryota</taxon>
        <taxon>Sar</taxon>
        <taxon>Stramenopiles</taxon>
        <taxon>Oomycota</taxon>
        <taxon>Peronosporomycetes</taxon>
        <taxon>Peronosporales</taxon>
        <taxon>Peronosporaceae</taxon>
        <taxon>Phytophthora</taxon>
    </lineage>
</organism>